<gene>
    <name evidence="2" type="ORF">CQA01_10620</name>
</gene>
<dbReference type="Proteomes" id="UP000321301">
    <property type="component" value="Unassembled WGS sequence"/>
</dbReference>
<evidence type="ECO:0000313" key="2">
    <source>
        <dbReference type="EMBL" id="GEO20528.1"/>
    </source>
</evidence>
<evidence type="ECO:0000256" key="1">
    <source>
        <dbReference type="SAM" id="Phobius"/>
    </source>
</evidence>
<dbReference type="AlphaFoldDB" id="A0A512C8J3"/>
<protein>
    <submittedName>
        <fullName evidence="2">Uncharacterized protein</fullName>
    </submittedName>
</protein>
<sequence>MEKGEIKKLMEKYAAGHSTLEEEELLIKNSTDNESIETQWFKYVKGKKQNPKTGFNDKIWEAIKKKEKKRLTRKLIIGGMSIAASLLFLLFYLRPAPIPETKSLAEKEALLKEALAMFENNTIKTNNKKVLYEDEIIIIYSTSE</sequence>
<keyword evidence="1" id="KW-0812">Transmembrane</keyword>
<dbReference type="EMBL" id="BJYV01000003">
    <property type="protein sequence ID" value="GEO20528.1"/>
    <property type="molecule type" value="Genomic_DNA"/>
</dbReference>
<name>A0A512C8J3_9BACT</name>
<reference evidence="2 3" key="1">
    <citation type="submission" date="2019-07" db="EMBL/GenBank/DDBJ databases">
        <title>Whole genome shotgun sequence of Cyclobacterium qasimii NBRC 106168.</title>
        <authorList>
            <person name="Hosoyama A."/>
            <person name="Uohara A."/>
            <person name="Ohji S."/>
            <person name="Ichikawa N."/>
        </authorList>
    </citation>
    <scope>NUCLEOTIDE SEQUENCE [LARGE SCALE GENOMIC DNA]</scope>
    <source>
        <strain evidence="2 3">NBRC 106168</strain>
    </source>
</reference>
<keyword evidence="3" id="KW-1185">Reference proteome</keyword>
<keyword evidence="1" id="KW-1133">Transmembrane helix</keyword>
<comment type="caution">
    <text evidence="2">The sequence shown here is derived from an EMBL/GenBank/DDBJ whole genome shotgun (WGS) entry which is preliminary data.</text>
</comment>
<keyword evidence="1" id="KW-0472">Membrane</keyword>
<feature type="transmembrane region" description="Helical" evidence="1">
    <location>
        <begin position="75"/>
        <end position="93"/>
    </location>
</feature>
<proteinExistence type="predicted"/>
<accession>A0A512C8J3</accession>
<dbReference type="RefSeq" id="WP_146947263.1">
    <property type="nucleotide sequence ID" value="NZ_BJYV01000003.1"/>
</dbReference>
<evidence type="ECO:0000313" key="3">
    <source>
        <dbReference type="Proteomes" id="UP000321301"/>
    </source>
</evidence>
<organism evidence="2 3">
    <name type="scientific">Cyclobacterium qasimii</name>
    <dbReference type="NCBI Taxonomy" id="1350429"/>
    <lineage>
        <taxon>Bacteria</taxon>
        <taxon>Pseudomonadati</taxon>
        <taxon>Bacteroidota</taxon>
        <taxon>Cytophagia</taxon>
        <taxon>Cytophagales</taxon>
        <taxon>Cyclobacteriaceae</taxon>
        <taxon>Cyclobacterium</taxon>
    </lineage>
</organism>